<dbReference type="KEGG" id="aten:116304777"/>
<protein>
    <submittedName>
        <fullName evidence="4">Uncharacterized protein LOC116304777</fullName>
    </submittedName>
</protein>
<dbReference type="InterPro" id="IPR036047">
    <property type="entry name" value="F-box-like_dom_sf"/>
</dbReference>
<dbReference type="Gene3D" id="3.80.10.10">
    <property type="entry name" value="Ribonuclease Inhibitor"/>
    <property type="match status" value="2"/>
</dbReference>
<dbReference type="SMART" id="SM00256">
    <property type="entry name" value="FBOX"/>
    <property type="match status" value="1"/>
</dbReference>
<evidence type="ECO:0000256" key="1">
    <source>
        <dbReference type="ARBA" id="ARBA00022786"/>
    </source>
</evidence>
<evidence type="ECO:0000259" key="2">
    <source>
        <dbReference type="PROSITE" id="PS50181"/>
    </source>
</evidence>
<evidence type="ECO:0000313" key="3">
    <source>
        <dbReference type="Proteomes" id="UP000515163"/>
    </source>
</evidence>
<accession>A0A6P8IT88</accession>
<dbReference type="GeneID" id="116304777"/>
<dbReference type="Proteomes" id="UP000515163">
    <property type="component" value="Unplaced"/>
</dbReference>
<dbReference type="InParanoid" id="A0A6P8IT88"/>
<dbReference type="GO" id="GO:0019005">
    <property type="term" value="C:SCF ubiquitin ligase complex"/>
    <property type="evidence" value="ECO:0007669"/>
    <property type="project" value="TreeGrafter"/>
</dbReference>
<name>A0A6P8IT88_ACTTE</name>
<proteinExistence type="predicted"/>
<dbReference type="SMART" id="SM00367">
    <property type="entry name" value="LRR_CC"/>
    <property type="match status" value="4"/>
</dbReference>
<feature type="domain" description="F-box" evidence="2">
    <location>
        <begin position="14"/>
        <end position="60"/>
    </location>
</feature>
<dbReference type="PANTHER" id="PTHR13318">
    <property type="entry name" value="PARTNER OF PAIRED, ISOFORM B-RELATED"/>
    <property type="match status" value="1"/>
</dbReference>
<gene>
    <name evidence="4" type="primary">LOC116304777</name>
</gene>
<reference evidence="4" key="1">
    <citation type="submission" date="2025-08" db="UniProtKB">
        <authorList>
            <consortium name="RefSeq"/>
        </authorList>
    </citation>
    <scope>IDENTIFICATION</scope>
    <source>
        <tissue evidence="4">Tentacle</tissue>
    </source>
</reference>
<dbReference type="InterPro" id="IPR001810">
    <property type="entry name" value="F-box_dom"/>
</dbReference>
<dbReference type="InterPro" id="IPR032675">
    <property type="entry name" value="LRR_dom_sf"/>
</dbReference>
<organism evidence="3 4">
    <name type="scientific">Actinia tenebrosa</name>
    <name type="common">Australian red waratah sea anemone</name>
    <dbReference type="NCBI Taxonomy" id="6105"/>
    <lineage>
        <taxon>Eukaryota</taxon>
        <taxon>Metazoa</taxon>
        <taxon>Cnidaria</taxon>
        <taxon>Anthozoa</taxon>
        <taxon>Hexacorallia</taxon>
        <taxon>Actiniaria</taxon>
        <taxon>Actiniidae</taxon>
        <taxon>Actinia</taxon>
    </lineage>
</organism>
<dbReference type="SUPFAM" id="SSF52047">
    <property type="entry name" value="RNI-like"/>
    <property type="match status" value="1"/>
</dbReference>
<evidence type="ECO:0000313" key="4">
    <source>
        <dbReference type="RefSeq" id="XP_031570416.1"/>
    </source>
</evidence>
<dbReference type="OrthoDB" id="5959826at2759"/>
<keyword evidence="1" id="KW-0833">Ubl conjugation pathway</keyword>
<dbReference type="GO" id="GO:0031146">
    <property type="term" value="P:SCF-dependent proteasomal ubiquitin-dependent protein catabolic process"/>
    <property type="evidence" value="ECO:0007669"/>
    <property type="project" value="TreeGrafter"/>
</dbReference>
<dbReference type="PROSITE" id="PS50181">
    <property type="entry name" value="FBOX"/>
    <property type="match status" value="1"/>
</dbReference>
<dbReference type="SUPFAM" id="SSF81383">
    <property type="entry name" value="F-box domain"/>
    <property type="match status" value="1"/>
</dbReference>
<dbReference type="InterPro" id="IPR006553">
    <property type="entry name" value="Leu-rich_rpt_Cys-con_subtyp"/>
</dbReference>
<sequence>MFKTDNKGFPYCQCFPILELPTVVLFHVIEYLNKKEKGILSRVNRQFREIMKSPNHWKNTTFVLSPKKLVQCKHIVSLLSPRKAESVIFSSTCSKEFQRAILVGIPSLRAITTDNPNPSTLELIVSHAKEITKLHLGMVSTQKTPDLTLHFKELENLVDVSLDRHVFKFDVSGGWIGNWGREGFATLKQNSTLKELNLCGSLRSNAIITQTIHWLDTYSSLIYLNLSFSLDERVLRLALLYLYKLPNLKKLDLTKSALQNNMFRENHPKLWSIELKSCFEISGQTLRTLSSVMGNSLQYLGLSNCNRIEDKDLTSLITMFSCLETIDLSGCTGISDMVLFQNFRNGKLRKIILKGCSNVSEEAIQMVRKNTMNKLTVIL</sequence>
<dbReference type="RefSeq" id="XP_031570416.1">
    <property type="nucleotide sequence ID" value="XM_031714556.1"/>
</dbReference>
<dbReference type="AlphaFoldDB" id="A0A6P8IT88"/>
<keyword evidence="3" id="KW-1185">Reference proteome</keyword>
<dbReference type="Pfam" id="PF00646">
    <property type="entry name" value="F-box"/>
    <property type="match status" value="1"/>
</dbReference>